<evidence type="ECO:0000256" key="4">
    <source>
        <dbReference type="ARBA" id="ARBA00022679"/>
    </source>
</evidence>
<feature type="domain" description="Glycosyltransferase 2-like" evidence="5">
    <location>
        <begin position="8"/>
        <end position="183"/>
    </location>
</feature>
<comment type="caution">
    <text evidence="6">The sequence shown here is derived from an EMBL/GenBank/DDBJ whole genome shotgun (WGS) entry which is preliminary data.</text>
</comment>
<keyword evidence="7" id="KW-1185">Reference proteome</keyword>
<gene>
    <name evidence="6" type="ORF">G7B40_014025</name>
</gene>
<name>A0AAP5I8S8_9CYAN</name>
<dbReference type="SUPFAM" id="SSF53448">
    <property type="entry name" value="Nucleotide-diphospho-sugar transferases"/>
    <property type="match status" value="1"/>
</dbReference>
<evidence type="ECO:0000313" key="6">
    <source>
        <dbReference type="EMBL" id="MDR9895677.1"/>
    </source>
</evidence>
<evidence type="ECO:0000256" key="3">
    <source>
        <dbReference type="ARBA" id="ARBA00022676"/>
    </source>
</evidence>
<dbReference type="PANTHER" id="PTHR43179">
    <property type="entry name" value="RHAMNOSYLTRANSFERASE WBBL"/>
    <property type="match status" value="1"/>
</dbReference>
<dbReference type="RefSeq" id="WP_208342180.1">
    <property type="nucleotide sequence ID" value="NZ_CAWQFN010000103.1"/>
</dbReference>
<dbReference type="EMBL" id="JAALHA020000005">
    <property type="protein sequence ID" value="MDR9895677.1"/>
    <property type="molecule type" value="Genomic_DNA"/>
</dbReference>
<keyword evidence="3" id="KW-0328">Glycosyltransferase</keyword>
<keyword evidence="4" id="KW-0808">Transferase</keyword>
<dbReference type="AlphaFoldDB" id="A0AAP5I8S8"/>
<accession>A0AAP5I8S8</accession>
<dbReference type="InterPro" id="IPR001173">
    <property type="entry name" value="Glyco_trans_2-like"/>
</dbReference>
<dbReference type="PANTHER" id="PTHR43179:SF12">
    <property type="entry name" value="GALACTOFURANOSYLTRANSFERASE GLFT2"/>
    <property type="match status" value="1"/>
</dbReference>
<comment type="similarity">
    <text evidence="2">Belongs to the glycosyltransferase 2 family.</text>
</comment>
<organism evidence="6 7">
    <name type="scientific">Aetokthonos hydrillicola Thurmond2011</name>
    <dbReference type="NCBI Taxonomy" id="2712845"/>
    <lineage>
        <taxon>Bacteria</taxon>
        <taxon>Bacillati</taxon>
        <taxon>Cyanobacteriota</taxon>
        <taxon>Cyanophyceae</taxon>
        <taxon>Nostocales</taxon>
        <taxon>Hapalosiphonaceae</taxon>
        <taxon>Aetokthonos</taxon>
    </lineage>
</organism>
<dbReference type="Gene3D" id="3.90.550.10">
    <property type="entry name" value="Spore Coat Polysaccharide Biosynthesis Protein SpsA, Chain A"/>
    <property type="match status" value="1"/>
</dbReference>
<evidence type="ECO:0000313" key="7">
    <source>
        <dbReference type="Proteomes" id="UP000667802"/>
    </source>
</evidence>
<dbReference type="Proteomes" id="UP000667802">
    <property type="component" value="Unassembled WGS sequence"/>
</dbReference>
<evidence type="ECO:0000256" key="2">
    <source>
        <dbReference type="ARBA" id="ARBA00006739"/>
    </source>
</evidence>
<dbReference type="GO" id="GO:0016757">
    <property type="term" value="F:glycosyltransferase activity"/>
    <property type="evidence" value="ECO:0007669"/>
    <property type="project" value="UniProtKB-KW"/>
</dbReference>
<evidence type="ECO:0000256" key="1">
    <source>
        <dbReference type="ARBA" id="ARBA00004776"/>
    </source>
</evidence>
<sequence>MTKIRLAVLMTCHNRQANTLACLQALYKQVFLPNVEIQVYLVDDKSTDGTGKAVASNYPKVRVFEGSGNLFWCGGMRLAFAEAMKSDYDYYLWLNDDTILYPQAINTLLATSQDLTKQGYSKTVVVGSTQDAKTGLLSYGGLVRSSWWHPLKFCLIKPGNEAQSCLTMNGNCVLFRREVVQAVGNLDSAFVHSTGDFDYGLRIQKHGGSVWLAPGYVGTCEYNALRHQAWDEANLSLRQRWEKINQPKGLPLREWRIFAHRHAGTFWIFYWLLPYIRLLVKSVFHKLEGYSFHLSNLNS</sequence>
<comment type="pathway">
    <text evidence="1">Cell wall biogenesis; cell wall polysaccharide biosynthesis.</text>
</comment>
<protein>
    <submittedName>
        <fullName evidence="6">Glycosyltransferase family 2 protein</fullName>
    </submittedName>
</protein>
<dbReference type="InterPro" id="IPR029044">
    <property type="entry name" value="Nucleotide-diphossugar_trans"/>
</dbReference>
<evidence type="ECO:0000259" key="5">
    <source>
        <dbReference type="Pfam" id="PF00535"/>
    </source>
</evidence>
<reference evidence="7" key="1">
    <citation type="journal article" date="2021" name="Science">
        <title>Hunting the eagle killer: A cyanobacterial neurotoxin causes vacuolar myelinopathy.</title>
        <authorList>
            <person name="Breinlinger S."/>
            <person name="Phillips T.J."/>
            <person name="Haram B.N."/>
            <person name="Mares J."/>
            <person name="Martinez Yerena J.A."/>
            <person name="Hrouzek P."/>
            <person name="Sobotka R."/>
            <person name="Henderson W.M."/>
            <person name="Schmieder P."/>
            <person name="Williams S.M."/>
            <person name="Lauderdale J.D."/>
            <person name="Wilde H.D."/>
            <person name="Gerrin W."/>
            <person name="Kust A."/>
            <person name="Washington J.W."/>
            <person name="Wagner C."/>
            <person name="Geier B."/>
            <person name="Liebeke M."/>
            <person name="Enke H."/>
            <person name="Niedermeyer T.H.J."/>
            <person name="Wilde S.B."/>
        </authorList>
    </citation>
    <scope>NUCLEOTIDE SEQUENCE [LARGE SCALE GENOMIC DNA]</scope>
    <source>
        <strain evidence="7">Thurmond2011</strain>
    </source>
</reference>
<dbReference type="Pfam" id="PF00535">
    <property type="entry name" value="Glycos_transf_2"/>
    <property type="match status" value="1"/>
</dbReference>
<proteinExistence type="inferred from homology"/>